<dbReference type="InterPro" id="IPR006140">
    <property type="entry name" value="D-isomer_DH_NAD-bd"/>
</dbReference>
<evidence type="ECO:0000259" key="5">
    <source>
        <dbReference type="Pfam" id="PF00389"/>
    </source>
</evidence>
<gene>
    <name evidence="7" type="ORF">SY85_19125</name>
</gene>
<dbReference type="GO" id="GO:0047545">
    <property type="term" value="F:(S)-2-hydroxyglutarate dehydrogenase activity"/>
    <property type="evidence" value="ECO:0007669"/>
    <property type="project" value="UniProtKB-ARBA"/>
</dbReference>
<reference evidence="7 8" key="2">
    <citation type="journal article" date="2016" name="Int. J. Syst. Evol. Microbiol.">
        <title>Flavisolibacter tropicus sp. nov., isolated from tropical soil.</title>
        <authorList>
            <person name="Lee J.J."/>
            <person name="Kang M.S."/>
            <person name="Kim G.S."/>
            <person name="Lee C.S."/>
            <person name="Lim S."/>
            <person name="Lee J."/>
            <person name="Roh S.H."/>
            <person name="Kang H."/>
            <person name="Ha J.M."/>
            <person name="Bae S."/>
            <person name="Jung H.Y."/>
            <person name="Kim M.K."/>
        </authorList>
    </citation>
    <scope>NUCLEOTIDE SEQUENCE [LARGE SCALE GENOMIC DNA]</scope>
    <source>
        <strain evidence="7 8">LCS9</strain>
    </source>
</reference>
<dbReference type="GO" id="GO:0004617">
    <property type="term" value="F:phosphoglycerate dehydrogenase activity"/>
    <property type="evidence" value="ECO:0007669"/>
    <property type="project" value="UniProtKB-ARBA"/>
</dbReference>
<dbReference type="SUPFAM" id="SSF52283">
    <property type="entry name" value="Formate/glycerate dehydrogenase catalytic domain-like"/>
    <property type="match status" value="1"/>
</dbReference>
<dbReference type="InterPro" id="IPR036291">
    <property type="entry name" value="NAD(P)-bd_dom_sf"/>
</dbReference>
<dbReference type="PATRIC" id="fig|1492898.3.peg.4159"/>
<dbReference type="FunFam" id="3.40.50.720:FF:000041">
    <property type="entry name" value="D-3-phosphoglycerate dehydrogenase"/>
    <property type="match status" value="1"/>
</dbReference>
<proteinExistence type="inferred from homology"/>
<dbReference type="OrthoDB" id="9777288at2"/>
<dbReference type="Proteomes" id="UP000077177">
    <property type="component" value="Chromosome"/>
</dbReference>
<evidence type="ECO:0000313" key="8">
    <source>
        <dbReference type="Proteomes" id="UP000077177"/>
    </source>
</evidence>
<comment type="similarity">
    <text evidence="1 4">Belongs to the D-isomer specific 2-hydroxyacid dehydrogenase family.</text>
</comment>
<dbReference type="Gene3D" id="3.40.50.720">
    <property type="entry name" value="NAD(P)-binding Rossmann-like Domain"/>
    <property type="match status" value="2"/>
</dbReference>
<feature type="domain" description="D-isomer specific 2-hydroxyacid dehydrogenase NAD-binding" evidence="6">
    <location>
        <begin position="106"/>
        <end position="287"/>
    </location>
</feature>
<organism evidence="7 8">
    <name type="scientific">Flavisolibacter tropicus</name>
    <dbReference type="NCBI Taxonomy" id="1492898"/>
    <lineage>
        <taxon>Bacteria</taxon>
        <taxon>Pseudomonadati</taxon>
        <taxon>Bacteroidota</taxon>
        <taxon>Chitinophagia</taxon>
        <taxon>Chitinophagales</taxon>
        <taxon>Chitinophagaceae</taxon>
        <taxon>Flavisolibacter</taxon>
    </lineage>
</organism>
<dbReference type="GO" id="GO:0051287">
    <property type="term" value="F:NAD binding"/>
    <property type="evidence" value="ECO:0007669"/>
    <property type="project" value="InterPro"/>
</dbReference>
<reference evidence="8" key="1">
    <citation type="submission" date="2015-01" db="EMBL/GenBank/DDBJ databases">
        <title>Flavisolibacter sp./LCS9/ whole genome sequencing.</title>
        <authorList>
            <person name="Kim M.K."/>
            <person name="Srinivasan S."/>
            <person name="Lee J.-J."/>
        </authorList>
    </citation>
    <scope>NUCLEOTIDE SEQUENCE [LARGE SCALE GENOMIC DNA]</scope>
    <source>
        <strain evidence="8">LCS9</strain>
    </source>
</reference>
<dbReference type="InterPro" id="IPR006139">
    <property type="entry name" value="D-isomer_2_OHA_DH_cat_dom"/>
</dbReference>
<dbReference type="PANTHER" id="PTHR43761:SF1">
    <property type="entry name" value="D-ISOMER SPECIFIC 2-HYDROXYACID DEHYDROGENASE CATALYTIC DOMAIN-CONTAINING PROTEIN-RELATED"/>
    <property type="match status" value="1"/>
</dbReference>
<dbReference type="PANTHER" id="PTHR43761">
    <property type="entry name" value="D-ISOMER SPECIFIC 2-HYDROXYACID DEHYDROGENASE FAMILY PROTEIN (AFU_ORTHOLOGUE AFUA_1G13630)"/>
    <property type="match status" value="1"/>
</dbReference>
<keyword evidence="8" id="KW-1185">Reference proteome</keyword>
<accession>A0A172TZS8</accession>
<evidence type="ECO:0000256" key="4">
    <source>
        <dbReference type="RuleBase" id="RU003719"/>
    </source>
</evidence>
<dbReference type="SUPFAM" id="SSF51735">
    <property type="entry name" value="NAD(P)-binding Rossmann-fold domains"/>
    <property type="match status" value="1"/>
</dbReference>
<keyword evidence="3" id="KW-0520">NAD</keyword>
<dbReference type="RefSeq" id="WP_066406587.1">
    <property type="nucleotide sequence ID" value="NZ_CP011390.1"/>
</dbReference>
<feature type="domain" description="D-isomer specific 2-hydroxyacid dehydrogenase catalytic" evidence="5">
    <location>
        <begin position="11"/>
        <end position="306"/>
    </location>
</feature>
<keyword evidence="2 4" id="KW-0560">Oxidoreductase</keyword>
<protein>
    <submittedName>
        <fullName evidence="7">2-hydroxyacid dehydrogenase</fullName>
    </submittedName>
</protein>
<dbReference type="GO" id="GO:0006564">
    <property type="term" value="P:L-serine biosynthetic process"/>
    <property type="evidence" value="ECO:0007669"/>
    <property type="project" value="UniProtKB-ARBA"/>
</dbReference>
<evidence type="ECO:0000259" key="6">
    <source>
        <dbReference type="Pfam" id="PF02826"/>
    </source>
</evidence>
<sequence>MKNIIIAAPAHPFLKDALESKGYNVSYEPAISYQELMQQIPQAEGLVVTTRMRIDKALLDAASQLKWIGRLGSGMELIDVPYAEAKGIRCISSPEGNRNAVAEHALALILNLLNHITRAHNEVKEGIWLRKENRGIELTGKTVGIIGYGNTGSAFARLLQPFGVTVLALDKYKHDFAHDYIQEATLEQIQQQAHIISLHLPLTEETHHLANTAFFSALKQTPFFITTCRGPVTDTAALIQALKQGQIAGAALDVLENEKLEKYSPLEKEQLAFLTTQPNVIVTPHIAGYSHEAYKRMAEILLQKLSSSC</sequence>
<dbReference type="STRING" id="1492898.SY85_19125"/>
<dbReference type="Pfam" id="PF00389">
    <property type="entry name" value="2-Hacid_dh"/>
    <property type="match status" value="1"/>
</dbReference>
<evidence type="ECO:0000256" key="3">
    <source>
        <dbReference type="ARBA" id="ARBA00023027"/>
    </source>
</evidence>
<dbReference type="InterPro" id="IPR050418">
    <property type="entry name" value="D-iso_2-hydroxyacid_DH_PdxB"/>
</dbReference>
<dbReference type="EMBL" id="CP011390">
    <property type="protein sequence ID" value="ANE52283.1"/>
    <property type="molecule type" value="Genomic_DNA"/>
</dbReference>
<evidence type="ECO:0000256" key="2">
    <source>
        <dbReference type="ARBA" id="ARBA00023002"/>
    </source>
</evidence>
<dbReference type="AlphaFoldDB" id="A0A172TZS8"/>
<evidence type="ECO:0000313" key="7">
    <source>
        <dbReference type="EMBL" id="ANE52283.1"/>
    </source>
</evidence>
<dbReference type="KEGG" id="fla:SY85_19125"/>
<evidence type="ECO:0000256" key="1">
    <source>
        <dbReference type="ARBA" id="ARBA00005854"/>
    </source>
</evidence>
<name>A0A172TZS8_9BACT</name>
<dbReference type="Pfam" id="PF02826">
    <property type="entry name" value="2-Hacid_dh_C"/>
    <property type="match status" value="1"/>
</dbReference>